<feature type="domain" description="Peptidase S1" evidence="2">
    <location>
        <begin position="207"/>
        <end position="392"/>
    </location>
</feature>
<accession>A0A7W9LES4</accession>
<keyword evidence="4" id="KW-1185">Reference proteome</keyword>
<dbReference type="GO" id="GO:0004252">
    <property type="term" value="F:serine-type endopeptidase activity"/>
    <property type="evidence" value="ECO:0007669"/>
    <property type="project" value="InterPro"/>
</dbReference>
<dbReference type="Pfam" id="PF00089">
    <property type="entry name" value="Trypsin"/>
    <property type="match status" value="1"/>
</dbReference>
<dbReference type="InterPro" id="IPR009003">
    <property type="entry name" value="Peptidase_S1_PA"/>
</dbReference>
<dbReference type="InterPro" id="IPR001254">
    <property type="entry name" value="Trypsin_dom"/>
</dbReference>
<reference evidence="3 4" key="1">
    <citation type="submission" date="2020-08" db="EMBL/GenBank/DDBJ databases">
        <title>Sequencing the genomes of 1000 actinobacteria strains.</title>
        <authorList>
            <person name="Klenk H.-P."/>
        </authorList>
    </citation>
    <scope>NUCLEOTIDE SEQUENCE [LARGE SCALE GENOMIC DNA]</scope>
    <source>
        <strain evidence="3 4">DSM 45507</strain>
    </source>
</reference>
<dbReference type="InterPro" id="IPR043504">
    <property type="entry name" value="Peptidase_S1_PA_chymotrypsin"/>
</dbReference>
<evidence type="ECO:0000313" key="3">
    <source>
        <dbReference type="EMBL" id="MBB5781135.1"/>
    </source>
</evidence>
<sequence>MPAAALASAAPPPGPVLLSPQPADVKTLPEPTALALDRARKLAEQHPDDFGEPWVDPKTGQVVLGTVTGTGNRLAADQGKDVVQRPVTRSKAALEKIKDGAIGEPAADVPDAQAIRMTRIDAEHNRVIVTVNKTTDAMLQALTARYGADAFAVEVDPAFNPTKSSRSDDGPDNWGGAAEMTIRQSPDGNVVGCSSGIPVWLPGDKSGMLTAGHCAPKGGFFFNGNDTDYMGWVSENTRENWYDGRGSTLLPGQSEFRGDLALIEIPNGTSGYYIYRGSVSNPYTSIIGQLAPRRAQVGDTYCNSGYKRGELCGWKVYNYGININYSGGETVRNVVAGSKTGTCTGHGDSGGPTYYVMSNGRVQVKGIHSGGSNLDGSGDCREYFTDVWDALDAFPGIFPRVLP</sequence>
<dbReference type="Gene3D" id="2.40.10.10">
    <property type="entry name" value="Trypsin-like serine proteases"/>
    <property type="match status" value="2"/>
</dbReference>
<organism evidence="3 4">
    <name type="scientific">Nonomuraea jabiensis</name>
    <dbReference type="NCBI Taxonomy" id="882448"/>
    <lineage>
        <taxon>Bacteria</taxon>
        <taxon>Bacillati</taxon>
        <taxon>Actinomycetota</taxon>
        <taxon>Actinomycetes</taxon>
        <taxon>Streptosporangiales</taxon>
        <taxon>Streptosporangiaceae</taxon>
        <taxon>Nonomuraea</taxon>
    </lineage>
</organism>
<dbReference type="CDD" id="cd21112">
    <property type="entry name" value="alphaLP-like"/>
    <property type="match status" value="1"/>
</dbReference>
<dbReference type="Proteomes" id="UP000579153">
    <property type="component" value="Unassembled WGS sequence"/>
</dbReference>
<comment type="caution">
    <text evidence="3">The sequence shown here is derived from an EMBL/GenBank/DDBJ whole genome shotgun (WGS) entry which is preliminary data.</text>
</comment>
<dbReference type="InterPro" id="IPR018114">
    <property type="entry name" value="TRYPSIN_HIS"/>
</dbReference>
<feature type="region of interest" description="Disordered" evidence="1">
    <location>
        <begin position="1"/>
        <end position="25"/>
    </location>
</feature>
<dbReference type="PROSITE" id="PS00134">
    <property type="entry name" value="TRYPSIN_HIS"/>
    <property type="match status" value="1"/>
</dbReference>
<proteinExistence type="predicted"/>
<dbReference type="SUPFAM" id="SSF50494">
    <property type="entry name" value="Trypsin-like serine proteases"/>
    <property type="match status" value="1"/>
</dbReference>
<dbReference type="AlphaFoldDB" id="A0A7W9LES4"/>
<dbReference type="RefSeq" id="WP_185074484.1">
    <property type="nucleotide sequence ID" value="NZ_JACHMB010000001.1"/>
</dbReference>
<name>A0A7W9LES4_9ACTN</name>
<protein>
    <recommendedName>
        <fullName evidence="2">Peptidase S1 domain-containing protein</fullName>
    </recommendedName>
</protein>
<evidence type="ECO:0000259" key="2">
    <source>
        <dbReference type="Pfam" id="PF00089"/>
    </source>
</evidence>
<dbReference type="GO" id="GO:0006508">
    <property type="term" value="P:proteolysis"/>
    <property type="evidence" value="ECO:0007669"/>
    <property type="project" value="InterPro"/>
</dbReference>
<gene>
    <name evidence="3" type="ORF">HD596_007891</name>
</gene>
<dbReference type="EMBL" id="JACHMB010000001">
    <property type="protein sequence ID" value="MBB5781135.1"/>
    <property type="molecule type" value="Genomic_DNA"/>
</dbReference>
<evidence type="ECO:0000313" key="4">
    <source>
        <dbReference type="Proteomes" id="UP000579153"/>
    </source>
</evidence>
<evidence type="ECO:0000256" key="1">
    <source>
        <dbReference type="SAM" id="MobiDB-lite"/>
    </source>
</evidence>